<dbReference type="PANTHER" id="PTHR15938">
    <property type="entry name" value="TBP-1 INTERACTING PROTEIN"/>
    <property type="match status" value="1"/>
</dbReference>
<dbReference type="GO" id="GO:0010774">
    <property type="term" value="P:meiotic strand invasion involved in reciprocal meiotic recombination"/>
    <property type="evidence" value="ECO:0007669"/>
    <property type="project" value="TreeGrafter"/>
</dbReference>
<organism evidence="11">
    <name type="scientific">Ixodes ricinus</name>
    <name type="common">Common tick</name>
    <name type="synonym">Acarus ricinus</name>
    <dbReference type="NCBI Taxonomy" id="34613"/>
    <lineage>
        <taxon>Eukaryota</taxon>
        <taxon>Metazoa</taxon>
        <taxon>Ecdysozoa</taxon>
        <taxon>Arthropoda</taxon>
        <taxon>Chelicerata</taxon>
        <taxon>Arachnida</taxon>
        <taxon>Acari</taxon>
        <taxon>Parasitiformes</taxon>
        <taxon>Ixodida</taxon>
        <taxon>Ixodoidea</taxon>
        <taxon>Ixodidae</taxon>
        <taxon>Ixodinae</taxon>
        <taxon>Ixodes</taxon>
    </lineage>
</organism>
<protein>
    <recommendedName>
        <fullName evidence="3">Homologous-pairing protein 2 homolog</fullName>
    </recommendedName>
</protein>
<evidence type="ECO:0000256" key="2">
    <source>
        <dbReference type="ARBA" id="ARBA00007922"/>
    </source>
</evidence>
<dbReference type="Gene3D" id="1.10.10.10">
    <property type="entry name" value="Winged helix-like DNA-binding domain superfamily/Winged helix DNA-binding domain"/>
    <property type="match status" value="1"/>
</dbReference>
<keyword evidence="4 8" id="KW-0175">Coiled coil</keyword>
<keyword evidence="7" id="KW-0469">Meiosis</keyword>
<dbReference type="AlphaFoldDB" id="A0A131Y9G4"/>
<feature type="domain" description="Homologous-pairing protein 2 winged helix" evidence="9">
    <location>
        <begin position="9"/>
        <end position="68"/>
    </location>
</feature>
<dbReference type="InterPro" id="IPR040661">
    <property type="entry name" value="LZ3wCH"/>
</dbReference>
<evidence type="ECO:0000259" key="9">
    <source>
        <dbReference type="Pfam" id="PF07106"/>
    </source>
</evidence>
<dbReference type="InterPro" id="IPR010776">
    <property type="entry name" value="Hop2_WH_dom"/>
</dbReference>
<evidence type="ECO:0000259" key="10">
    <source>
        <dbReference type="Pfam" id="PF18517"/>
    </source>
</evidence>
<dbReference type="GO" id="GO:0007129">
    <property type="term" value="P:homologous chromosome pairing at meiosis"/>
    <property type="evidence" value="ECO:0007669"/>
    <property type="project" value="TreeGrafter"/>
</dbReference>
<evidence type="ECO:0000256" key="7">
    <source>
        <dbReference type="ARBA" id="ARBA00023254"/>
    </source>
</evidence>
<dbReference type="GO" id="GO:0120231">
    <property type="term" value="C:DNA recombinase auxiliary factor complex"/>
    <property type="evidence" value="ECO:0007669"/>
    <property type="project" value="TreeGrafter"/>
</dbReference>
<dbReference type="GO" id="GO:0000709">
    <property type="term" value="P:meiotic joint molecule formation"/>
    <property type="evidence" value="ECO:0007669"/>
    <property type="project" value="TreeGrafter"/>
</dbReference>
<dbReference type="Pfam" id="PF07106">
    <property type="entry name" value="WHD_TBPIP"/>
    <property type="match status" value="1"/>
</dbReference>
<feature type="coiled-coil region" evidence="8">
    <location>
        <begin position="81"/>
        <end position="145"/>
    </location>
</feature>
<sequence length="211" mass="24052">MSKTKEVAAEKAILDYVKAQNRPYSSNDIFNNLHKEHGKTAVVRALEQLAQDNKIKEKTYGKQKIYFADQDEFPDVAESELAAMDQETNALGETLQEASRQLQARESLLSSLSNSLTTEQVAEKIKQTIEERDKLVARLEKLTSNTSFVEPKVRDKIYKDKETAVKEWRRRKRMANDMLDAILEGYPKGKKALLEETGVETDEDAKVVMPK</sequence>
<keyword evidence="11" id="KW-0647">Proteasome</keyword>
<dbReference type="Pfam" id="PF18517">
    <property type="entry name" value="LZ3wCH"/>
    <property type="match status" value="1"/>
</dbReference>
<evidence type="ECO:0000256" key="8">
    <source>
        <dbReference type="SAM" id="Coils"/>
    </source>
</evidence>
<accession>A0A131Y9G4</accession>
<keyword evidence="5" id="KW-0233">DNA recombination</keyword>
<feature type="domain" description="Leucine zipper with capping helix" evidence="10">
    <location>
        <begin position="150"/>
        <end position="205"/>
    </location>
</feature>
<dbReference type="GO" id="GO:0120230">
    <property type="term" value="F:recombinase activator activity"/>
    <property type="evidence" value="ECO:0007669"/>
    <property type="project" value="TreeGrafter"/>
</dbReference>
<evidence type="ECO:0000256" key="5">
    <source>
        <dbReference type="ARBA" id="ARBA00023172"/>
    </source>
</evidence>
<evidence type="ECO:0000313" key="11">
    <source>
        <dbReference type="EMBL" id="JAP75517.1"/>
    </source>
</evidence>
<dbReference type="GO" id="GO:0000794">
    <property type="term" value="C:condensed nuclear chromosome"/>
    <property type="evidence" value="ECO:0007669"/>
    <property type="project" value="TreeGrafter"/>
</dbReference>
<evidence type="ECO:0000256" key="4">
    <source>
        <dbReference type="ARBA" id="ARBA00023054"/>
    </source>
</evidence>
<evidence type="ECO:0000256" key="1">
    <source>
        <dbReference type="ARBA" id="ARBA00004123"/>
    </source>
</evidence>
<dbReference type="GO" id="GO:0000502">
    <property type="term" value="C:proteasome complex"/>
    <property type="evidence" value="ECO:0007669"/>
    <property type="project" value="UniProtKB-KW"/>
</dbReference>
<dbReference type="GO" id="GO:0003690">
    <property type="term" value="F:double-stranded DNA binding"/>
    <property type="evidence" value="ECO:0007669"/>
    <property type="project" value="TreeGrafter"/>
</dbReference>
<evidence type="ECO:0000256" key="6">
    <source>
        <dbReference type="ARBA" id="ARBA00023242"/>
    </source>
</evidence>
<dbReference type="PANTHER" id="PTHR15938:SF0">
    <property type="entry name" value="HOMOLOGOUS-PAIRING PROTEIN 2 HOMOLOG"/>
    <property type="match status" value="1"/>
</dbReference>
<reference evidence="11" key="1">
    <citation type="submission" date="2016-02" db="EMBL/GenBank/DDBJ databases">
        <title>RNAseq analyses of the midgut from blood- or serum-fed Ixodes ricinus ticks.</title>
        <authorList>
            <person name="Perner J."/>
            <person name="Provaznik J."/>
            <person name="Schrenkova J."/>
            <person name="Urbanova V."/>
            <person name="Ribeiro J.M."/>
            <person name="Kopacek P."/>
        </authorList>
    </citation>
    <scope>NUCLEOTIDE SEQUENCE</scope>
    <source>
        <tissue evidence="11">Gut</tissue>
    </source>
</reference>
<name>A0A131Y9G4_IXORI</name>
<evidence type="ECO:0000256" key="3">
    <source>
        <dbReference type="ARBA" id="ARBA00016093"/>
    </source>
</evidence>
<dbReference type="EMBL" id="GEFM01000279">
    <property type="protein sequence ID" value="JAP75517.1"/>
    <property type="molecule type" value="mRNA"/>
</dbReference>
<comment type="similarity">
    <text evidence="2">Belongs to the HOP2 family.</text>
</comment>
<proteinExistence type="evidence at transcript level"/>
<dbReference type="InterPro" id="IPR036388">
    <property type="entry name" value="WH-like_DNA-bd_sf"/>
</dbReference>
<keyword evidence="6" id="KW-0539">Nucleus</keyword>
<comment type="subcellular location">
    <subcellularLocation>
        <location evidence="1">Nucleus</location>
    </subcellularLocation>
</comment>